<dbReference type="RefSeq" id="WP_184996896.1">
    <property type="nucleotide sequence ID" value="NZ_BOMK01000021.1"/>
</dbReference>
<reference evidence="4 5" key="1">
    <citation type="submission" date="2020-08" db="EMBL/GenBank/DDBJ databases">
        <title>Sequencing the genomes of 1000 actinobacteria strains.</title>
        <authorList>
            <person name="Klenk H.-P."/>
        </authorList>
    </citation>
    <scope>NUCLEOTIDE SEQUENCE [LARGE SCALE GENOMIC DNA]</scope>
    <source>
        <strain evidence="4 5">DSM 43149</strain>
    </source>
</reference>
<dbReference type="InterPro" id="IPR013517">
    <property type="entry name" value="FG-GAP"/>
</dbReference>
<feature type="chain" id="PRO_5039357963" description="Rv2525c-like glycoside hydrolase-like domain-containing protein" evidence="2">
    <location>
        <begin position="33"/>
        <end position="550"/>
    </location>
</feature>
<gene>
    <name evidence="4" type="ORF">BJ971_006452</name>
</gene>
<feature type="domain" description="Rv2525c-like glycoside hydrolase-like" evidence="3">
    <location>
        <begin position="89"/>
        <end position="294"/>
    </location>
</feature>
<dbReference type="Pfam" id="PF13517">
    <property type="entry name" value="FG-GAP_3"/>
    <property type="match status" value="1"/>
</dbReference>
<dbReference type="InterPro" id="IPR028994">
    <property type="entry name" value="Integrin_alpha_N"/>
</dbReference>
<keyword evidence="1 2" id="KW-0732">Signal</keyword>
<dbReference type="InterPro" id="IPR015020">
    <property type="entry name" value="Rv2525c-like_Glyco_Hydro-like"/>
</dbReference>
<dbReference type="SUPFAM" id="SSF51445">
    <property type="entry name" value="(Trans)glycosidases"/>
    <property type="match status" value="1"/>
</dbReference>
<keyword evidence="5" id="KW-1185">Reference proteome</keyword>
<dbReference type="Pfam" id="PF08924">
    <property type="entry name" value="Rv2525c_GlyHyd-like"/>
    <property type="match status" value="1"/>
</dbReference>
<evidence type="ECO:0000259" key="3">
    <source>
        <dbReference type="Pfam" id="PF08924"/>
    </source>
</evidence>
<dbReference type="SUPFAM" id="SSF69318">
    <property type="entry name" value="Integrin alpha N-terminal domain"/>
    <property type="match status" value="1"/>
</dbReference>
<dbReference type="InterPro" id="IPR017853">
    <property type="entry name" value="GH"/>
</dbReference>
<dbReference type="Proteomes" id="UP000578112">
    <property type="component" value="Unassembled WGS sequence"/>
</dbReference>
<comment type="caution">
    <text evidence="4">The sequence shown here is derived from an EMBL/GenBank/DDBJ whole genome shotgun (WGS) entry which is preliminary data.</text>
</comment>
<feature type="signal peptide" evidence="2">
    <location>
        <begin position="1"/>
        <end position="32"/>
    </location>
</feature>
<sequence>MPTPDLPRRRSATARRALTAAAAVVTTLVAGAVAGIAAAETGPSGGRVAAVATPTAKRTIPARATGASPGTYRGKAFDACTAPSAAQMKAWAKSPYRALVVYFGGVGRGCKQPNLTASWVVARMAAGWKLIPVYVGPQAPCTTTGAKNKITPAKAAAEGTAAASDAVAKAKALGLGRESVLIYDMEKYSGDATCRQAVLTFLSAWTARLHDLSYLSGVYGDAATTISALVKARGTAGFVSPDHVDLARWDNVATLTDPAVPADHWPGSRRMKQYRGPHKETHGGVTINIDSNQVDFAPLPRTPAGDFTGNGWSDVLAVDATGALTVWQGNGTSVTARRIGTGWQAMDAVTRLGDFTGDGREDLIARERDTAALWLYPGTGTGHGTRTRIGTDWGTPQEITMAGDLTGDGRADVVAVQPDTGRLLLHPGTGTGLGTATALGTADWRTMDEITGVGDTDGDRIGDLVARVRETGALRLYSGRDQTLETYREIHPDAGTLTQLTGAGDFDRDGTPDLLAVDTATGDLVRYPIRAAGLGAPARLARDMIGVSLL</sequence>
<dbReference type="PANTHER" id="PTHR46580">
    <property type="entry name" value="SENSOR KINASE-RELATED"/>
    <property type="match status" value="1"/>
</dbReference>
<accession>A0A7W7I3T7</accession>
<evidence type="ECO:0000256" key="1">
    <source>
        <dbReference type="ARBA" id="ARBA00022729"/>
    </source>
</evidence>
<dbReference type="Gene3D" id="2.130.10.130">
    <property type="entry name" value="Integrin alpha, N-terminal"/>
    <property type="match status" value="1"/>
</dbReference>
<evidence type="ECO:0000256" key="2">
    <source>
        <dbReference type="SAM" id="SignalP"/>
    </source>
</evidence>
<proteinExistence type="predicted"/>
<dbReference type="AlphaFoldDB" id="A0A7W7I3T7"/>
<protein>
    <recommendedName>
        <fullName evidence="3">Rv2525c-like glycoside hydrolase-like domain-containing protein</fullName>
    </recommendedName>
</protein>
<evidence type="ECO:0000313" key="5">
    <source>
        <dbReference type="Proteomes" id="UP000578112"/>
    </source>
</evidence>
<dbReference type="Gene3D" id="3.20.20.80">
    <property type="entry name" value="Glycosidases"/>
    <property type="match status" value="1"/>
</dbReference>
<name>A0A7W7I3T7_9ACTN</name>
<dbReference type="EMBL" id="JACHNH010000001">
    <property type="protein sequence ID" value="MBB4765896.1"/>
    <property type="molecule type" value="Genomic_DNA"/>
</dbReference>
<organism evidence="4 5">
    <name type="scientific">Actinoplanes digitatis</name>
    <dbReference type="NCBI Taxonomy" id="1868"/>
    <lineage>
        <taxon>Bacteria</taxon>
        <taxon>Bacillati</taxon>
        <taxon>Actinomycetota</taxon>
        <taxon>Actinomycetes</taxon>
        <taxon>Micromonosporales</taxon>
        <taxon>Micromonosporaceae</taxon>
        <taxon>Actinoplanes</taxon>
    </lineage>
</organism>
<evidence type="ECO:0000313" key="4">
    <source>
        <dbReference type="EMBL" id="MBB4765896.1"/>
    </source>
</evidence>
<dbReference type="PANTHER" id="PTHR46580:SF4">
    <property type="entry name" value="ATP_GTP-BINDING PROTEIN"/>
    <property type="match status" value="1"/>
</dbReference>